<keyword evidence="1" id="KW-0732">Signal</keyword>
<reference evidence="2 3" key="1">
    <citation type="submission" date="2020-02" db="EMBL/GenBank/DDBJ databases">
        <title>Genome sequences of Thiorhodococcus mannitoliphagus and Thiorhodococcus minor, purple sulfur photosynthetic bacteria in the gammaproteobacterial family, Chromatiaceae.</title>
        <authorList>
            <person name="Aviles F.A."/>
            <person name="Meyer T.E."/>
            <person name="Kyndt J.A."/>
        </authorList>
    </citation>
    <scope>NUCLEOTIDE SEQUENCE [LARGE SCALE GENOMIC DNA]</scope>
    <source>
        <strain evidence="2 3">DSM 11518</strain>
    </source>
</reference>
<evidence type="ECO:0000313" key="3">
    <source>
        <dbReference type="Proteomes" id="UP000483379"/>
    </source>
</evidence>
<gene>
    <name evidence="2" type="ORF">G3446_19865</name>
</gene>
<keyword evidence="3" id="KW-1185">Reference proteome</keyword>
<proteinExistence type="predicted"/>
<evidence type="ECO:0000313" key="2">
    <source>
        <dbReference type="EMBL" id="NEV64113.1"/>
    </source>
</evidence>
<protein>
    <submittedName>
        <fullName evidence="2">Uncharacterized protein</fullName>
    </submittedName>
</protein>
<comment type="caution">
    <text evidence="2">The sequence shown here is derived from an EMBL/GenBank/DDBJ whole genome shotgun (WGS) entry which is preliminary data.</text>
</comment>
<feature type="signal peptide" evidence="1">
    <location>
        <begin position="1"/>
        <end position="31"/>
    </location>
</feature>
<dbReference type="AlphaFoldDB" id="A0A6M0K5B1"/>
<name>A0A6M0K5B1_9GAMM</name>
<evidence type="ECO:0000256" key="1">
    <source>
        <dbReference type="SAM" id="SignalP"/>
    </source>
</evidence>
<sequence>MAKSILSGAALHSARLIIASAILTSAPVSSAGTLKAIDAPLVVAPLVPDYEITDQGGVSLSICYNWSCAETARVEITPVETARALRQVRACRGASIRERLQRVRIGIWQMELLTRKYVPVLANDLGINDKDAGLEGRTDCVDNATNTSTFLAILKDLGAWDDWQLGEPVARDKFTVDVHWTATLIDASTGDTWAIDSWFRPHGHLPFVSPIRDWKAGRKPWLPPLDKLNLYPRSVGTLCD</sequence>
<dbReference type="Proteomes" id="UP000483379">
    <property type="component" value="Unassembled WGS sequence"/>
</dbReference>
<dbReference type="EMBL" id="JAAIJQ010000075">
    <property type="protein sequence ID" value="NEV64113.1"/>
    <property type="molecule type" value="Genomic_DNA"/>
</dbReference>
<organism evidence="2 3">
    <name type="scientific">Thiorhodococcus minor</name>
    <dbReference type="NCBI Taxonomy" id="57489"/>
    <lineage>
        <taxon>Bacteria</taxon>
        <taxon>Pseudomonadati</taxon>
        <taxon>Pseudomonadota</taxon>
        <taxon>Gammaproteobacteria</taxon>
        <taxon>Chromatiales</taxon>
        <taxon>Chromatiaceae</taxon>
        <taxon>Thiorhodococcus</taxon>
    </lineage>
</organism>
<feature type="chain" id="PRO_5026946691" evidence="1">
    <location>
        <begin position="32"/>
        <end position="240"/>
    </location>
</feature>
<accession>A0A6M0K5B1</accession>
<dbReference type="RefSeq" id="WP_164454649.1">
    <property type="nucleotide sequence ID" value="NZ_JAAIJQ010000075.1"/>
</dbReference>